<dbReference type="Proteomes" id="UP000199286">
    <property type="component" value="Unassembled WGS sequence"/>
</dbReference>
<proteinExistence type="predicted"/>
<feature type="transmembrane region" description="Helical" evidence="1">
    <location>
        <begin position="112"/>
        <end position="134"/>
    </location>
</feature>
<accession>A0A1H3M1J3</accession>
<feature type="domain" description="DUF1468" evidence="2">
    <location>
        <begin position="11"/>
        <end position="139"/>
    </location>
</feature>
<keyword evidence="1" id="KW-1133">Transmembrane helix</keyword>
<name>A0A1H3M1J3_9RHOB</name>
<feature type="transmembrane region" description="Helical" evidence="1">
    <location>
        <begin position="35"/>
        <end position="52"/>
    </location>
</feature>
<organism evidence="3 4">
    <name type="scientific">Citreimonas salinaria</name>
    <dbReference type="NCBI Taxonomy" id="321339"/>
    <lineage>
        <taxon>Bacteria</taxon>
        <taxon>Pseudomonadati</taxon>
        <taxon>Pseudomonadota</taxon>
        <taxon>Alphaproteobacteria</taxon>
        <taxon>Rhodobacterales</taxon>
        <taxon>Roseobacteraceae</taxon>
        <taxon>Citreimonas</taxon>
    </lineage>
</organism>
<dbReference type="EMBL" id="FNPF01000015">
    <property type="protein sequence ID" value="SDY70128.1"/>
    <property type="molecule type" value="Genomic_DNA"/>
</dbReference>
<evidence type="ECO:0000256" key="1">
    <source>
        <dbReference type="SAM" id="Phobius"/>
    </source>
</evidence>
<reference evidence="3 4" key="1">
    <citation type="submission" date="2016-10" db="EMBL/GenBank/DDBJ databases">
        <authorList>
            <person name="de Groot N.N."/>
        </authorList>
    </citation>
    <scope>NUCLEOTIDE SEQUENCE [LARGE SCALE GENOMIC DNA]</scope>
    <source>
        <strain evidence="3 4">DSM 26880</strain>
    </source>
</reference>
<keyword evidence="4" id="KW-1185">Reference proteome</keyword>
<evidence type="ECO:0000313" key="3">
    <source>
        <dbReference type="EMBL" id="SDY70128.1"/>
    </source>
</evidence>
<sequence>MSASNIDRLLAVALILVGATAIFLSQDFRGDAGFFPTAMGCLLILASLILLAQSVLRTSPAQEPEEPFEGPRFLAWVGMAVLLFILVWQVDFYLSVFLFIVLSYVLLAKKGVIFSITLAAIFTIVLFIGFDLLLNVPTPSKLQAFFNTF</sequence>
<feature type="transmembrane region" description="Helical" evidence="1">
    <location>
        <begin position="73"/>
        <end position="106"/>
    </location>
</feature>
<evidence type="ECO:0000313" key="4">
    <source>
        <dbReference type="Proteomes" id="UP000199286"/>
    </source>
</evidence>
<dbReference type="AlphaFoldDB" id="A0A1H3M1J3"/>
<gene>
    <name evidence="3" type="ORF">SAMN05444340_11535</name>
</gene>
<keyword evidence="1" id="KW-0472">Membrane</keyword>
<keyword evidence="1" id="KW-0812">Transmembrane</keyword>
<dbReference type="InterPro" id="IPR009936">
    <property type="entry name" value="DUF1468"/>
</dbReference>
<dbReference type="STRING" id="321339.SAMN05444340_11535"/>
<protein>
    <submittedName>
        <fullName evidence="3">Tripartite tricarboxylate transporter TctB family protein</fullName>
    </submittedName>
</protein>
<dbReference type="Pfam" id="PF07331">
    <property type="entry name" value="TctB"/>
    <property type="match status" value="1"/>
</dbReference>
<evidence type="ECO:0000259" key="2">
    <source>
        <dbReference type="Pfam" id="PF07331"/>
    </source>
</evidence>